<evidence type="ECO:0000313" key="3">
    <source>
        <dbReference type="Proteomes" id="UP000077363"/>
    </source>
</evidence>
<dbReference type="EMBL" id="CP011387">
    <property type="protein sequence ID" value="ANE43082.1"/>
    <property type="molecule type" value="Genomic_DNA"/>
</dbReference>
<dbReference type="AlphaFoldDB" id="A0A172T804"/>
<dbReference type="Proteomes" id="UP000077363">
    <property type="component" value="Chromosome"/>
</dbReference>
<gene>
    <name evidence="2" type="ORF">SU48_04095</name>
</gene>
<dbReference type="Pfam" id="PF01593">
    <property type="entry name" value="Amino_oxidase"/>
    <property type="match status" value="1"/>
</dbReference>
<dbReference type="PATRIC" id="fig|1182568.3.peg.853"/>
<dbReference type="RefSeq" id="WP_064014138.1">
    <property type="nucleotide sequence ID" value="NZ_CP011387.1"/>
</dbReference>
<sequence length="426" mass="45826">MQDVLVIGAGLAGLTAARVLTRAGRRVRVLEAGAEVGGRVRSRQLEGFTLDAGFQVLFTAYPAVRRHLNLEALDLVPIPPAAVVRRGARADVLGDPIRDPASLFSSLTTRVLPLPDKLRVAKLAAQLRTPPVHTLLSGPDESTQDYLRRQGFSEAALDRFFRPFFGGVFLRRDLSTSARLFRYYFRMLMDGQIAVPRGGMGQIPAQLADGLDVTLGVRVTRLTAHRDMVSVATRAGDLEARNVIVATDPNTAQTLLGGDLARGSLSSAYLHYATPHPIDPQPRLLLNAEAGWINNAHWISQAVPGRAPEGQHLLIATVLGRPTVSITEVSDAELDAQVRAELAVWYGEADARTLRTLHIERIEHAQYPQPAGYAAHLPGHATALPGVLLASELTSMSGIQGAMESGEKAAAIVLSDLVAMSRPRGS</sequence>
<evidence type="ECO:0000259" key="1">
    <source>
        <dbReference type="Pfam" id="PF01593"/>
    </source>
</evidence>
<dbReference type="PANTHER" id="PTHR42841">
    <property type="entry name" value="AMINE OXIDASE"/>
    <property type="match status" value="1"/>
</dbReference>
<dbReference type="Gene3D" id="3.50.50.60">
    <property type="entry name" value="FAD/NAD(P)-binding domain"/>
    <property type="match status" value="1"/>
</dbReference>
<organism evidence="2 3">
    <name type="scientific">Deinococcus puniceus</name>
    <dbReference type="NCBI Taxonomy" id="1182568"/>
    <lineage>
        <taxon>Bacteria</taxon>
        <taxon>Thermotogati</taxon>
        <taxon>Deinococcota</taxon>
        <taxon>Deinococci</taxon>
        <taxon>Deinococcales</taxon>
        <taxon>Deinococcaceae</taxon>
        <taxon>Deinococcus</taxon>
    </lineage>
</organism>
<proteinExistence type="predicted"/>
<dbReference type="InterPro" id="IPR036188">
    <property type="entry name" value="FAD/NAD-bd_sf"/>
</dbReference>
<dbReference type="KEGG" id="dpu:SU48_04095"/>
<dbReference type="GO" id="GO:0016491">
    <property type="term" value="F:oxidoreductase activity"/>
    <property type="evidence" value="ECO:0007669"/>
    <property type="project" value="InterPro"/>
</dbReference>
<dbReference type="STRING" id="1182568.SU48_04095"/>
<evidence type="ECO:0000313" key="2">
    <source>
        <dbReference type="EMBL" id="ANE43082.1"/>
    </source>
</evidence>
<feature type="domain" description="Amine oxidase" evidence="1">
    <location>
        <begin position="11"/>
        <end position="414"/>
    </location>
</feature>
<dbReference type="OrthoDB" id="9767561at2"/>
<dbReference type="SUPFAM" id="SSF51905">
    <property type="entry name" value="FAD/NAD(P)-binding domain"/>
    <property type="match status" value="1"/>
</dbReference>
<reference evidence="2 3" key="1">
    <citation type="submission" date="2015-01" db="EMBL/GenBank/DDBJ databases">
        <title>Deinococcus puniceus/DY1/ whole genome sequencing.</title>
        <authorList>
            <person name="Kim M.K."/>
            <person name="Srinivasan S."/>
            <person name="Lee J.-J."/>
        </authorList>
    </citation>
    <scope>NUCLEOTIDE SEQUENCE [LARGE SCALE GENOMIC DNA]</scope>
    <source>
        <strain evidence="2 3">DY1</strain>
    </source>
</reference>
<protein>
    <submittedName>
        <fullName evidence="2">Amine oxidase</fullName>
    </submittedName>
</protein>
<accession>A0A172T804</accession>
<dbReference type="InterPro" id="IPR002937">
    <property type="entry name" value="Amino_oxidase"/>
</dbReference>
<keyword evidence="3" id="KW-1185">Reference proteome</keyword>
<name>A0A172T804_9DEIO</name>